<dbReference type="Pfam" id="PF13511">
    <property type="entry name" value="DUF4124"/>
    <property type="match status" value="1"/>
</dbReference>
<feature type="compositionally biased region" description="Basic and acidic residues" evidence="1">
    <location>
        <begin position="66"/>
        <end position="75"/>
    </location>
</feature>
<evidence type="ECO:0000256" key="1">
    <source>
        <dbReference type="SAM" id="MobiDB-lite"/>
    </source>
</evidence>
<dbReference type="AlphaFoldDB" id="A0A7X6DHM7"/>
<evidence type="ECO:0000256" key="2">
    <source>
        <dbReference type="SAM" id="SignalP"/>
    </source>
</evidence>
<feature type="compositionally biased region" description="Polar residues" evidence="1">
    <location>
        <begin position="51"/>
        <end position="64"/>
    </location>
</feature>
<accession>A0A7X6DHM7</accession>
<keyword evidence="5" id="KW-1185">Reference proteome</keyword>
<feature type="region of interest" description="Disordered" evidence="1">
    <location>
        <begin position="50"/>
        <end position="75"/>
    </location>
</feature>
<sequence length="152" mass="16311">MALTLMLSTLLVFLTGAVASVGAQPVYKCKSPQGTVAYSHEPCVGARVVDTTPTQGLDKSSGQSRKGADVRRSETNKAMAKALEPILGETAAQYELRHKRFKLPPKDRTECATLDSRLPAQEMAVRNAGQGEGAAAEAALFESRKKYRKLGC</sequence>
<comment type="caution">
    <text evidence="4">The sequence shown here is derived from an EMBL/GenBank/DDBJ whole genome shotgun (WGS) entry which is preliminary data.</text>
</comment>
<dbReference type="Proteomes" id="UP000521868">
    <property type="component" value="Unassembled WGS sequence"/>
</dbReference>
<proteinExistence type="predicted"/>
<feature type="signal peptide" evidence="2">
    <location>
        <begin position="1"/>
        <end position="23"/>
    </location>
</feature>
<keyword evidence="2" id="KW-0732">Signal</keyword>
<evidence type="ECO:0000259" key="3">
    <source>
        <dbReference type="Pfam" id="PF13511"/>
    </source>
</evidence>
<name>A0A7X6DHM7_9BURK</name>
<dbReference type="EMBL" id="VTOX01000006">
    <property type="protein sequence ID" value="NKE67322.1"/>
    <property type="molecule type" value="Genomic_DNA"/>
</dbReference>
<reference evidence="4 5" key="1">
    <citation type="journal article" date="2020" name="Nature">
        <title>Bacterial chemolithoautotrophy via manganese oxidation.</title>
        <authorList>
            <person name="Yu H."/>
            <person name="Leadbetter J.R."/>
        </authorList>
    </citation>
    <scope>NUCLEOTIDE SEQUENCE [LARGE SCALE GENOMIC DNA]</scope>
    <source>
        <strain evidence="4 5">RBP-1</strain>
    </source>
</reference>
<gene>
    <name evidence="4" type="ORF">RAMLITH_15970</name>
</gene>
<feature type="chain" id="PRO_5031265291" evidence="2">
    <location>
        <begin position="24"/>
        <end position="152"/>
    </location>
</feature>
<organism evidence="4 5">
    <name type="scientific">Ramlibacter lithotrophicus</name>
    <dbReference type="NCBI Taxonomy" id="2606681"/>
    <lineage>
        <taxon>Bacteria</taxon>
        <taxon>Pseudomonadati</taxon>
        <taxon>Pseudomonadota</taxon>
        <taxon>Betaproteobacteria</taxon>
        <taxon>Burkholderiales</taxon>
        <taxon>Comamonadaceae</taxon>
        <taxon>Ramlibacter</taxon>
    </lineage>
</organism>
<evidence type="ECO:0000313" key="5">
    <source>
        <dbReference type="Proteomes" id="UP000521868"/>
    </source>
</evidence>
<protein>
    <submittedName>
        <fullName evidence="4">DUF4124 domain-containing protein</fullName>
    </submittedName>
</protein>
<dbReference type="RefSeq" id="WP_168108457.1">
    <property type="nucleotide sequence ID" value="NZ_VTOX01000006.1"/>
</dbReference>
<evidence type="ECO:0000313" key="4">
    <source>
        <dbReference type="EMBL" id="NKE67322.1"/>
    </source>
</evidence>
<dbReference type="InterPro" id="IPR025392">
    <property type="entry name" value="DUF4124"/>
</dbReference>
<feature type="domain" description="DUF4124" evidence="3">
    <location>
        <begin position="15"/>
        <end position="55"/>
    </location>
</feature>